<dbReference type="AlphaFoldDB" id="A0A2U1MVE3"/>
<keyword evidence="2" id="KW-1185">Reference proteome</keyword>
<keyword evidence="1" id="KW-0645">Protease</keyword>
<dbReference type="OrthoDB" id="1101015at2759"/>
<gene>
    <name evidence="1" type="ORF">CTI12_AA143060</name>
</gene>
<keyword evidence="1" id="KW-0378">Hydrolase</keyword>
<dbReference type="Proteomes" id="UP000245207">
    <property type="component" value="Unassembled WGS sequence"/>
</dbReference>
<evidence type="ECO:0000313" key="2">
    <source>
        <dbReference type="Proteomes" id="UP000245207"/>
    </source>
</evidence>
<organism evidence="1 2">
    <name type="scientific">Artemisia annua</name>
    <name type="common">Sweet wormwood</name>
    <dbReference type="NCBI Taxonomy" id="35608"/>
    <lineage>
        <taxon>Eukaryota</taxon>
        <taxon>Viridiplantae</taxon>
        <taxon>Streptophyta</taxon>
        <taxon>Embryophyta</taxon>
        <taxon>Tracheophyta</taxon>
        <taxon>Spermatophyta</taxon>
        <taxon>Magnoliopsida</taxon>
        <taxon>eudicotyledons</taxon>
        <taxon>Gunneridae</taxon>
        <taxon>Pentapetalae</taxon>
        <taxon>asterids</taxon>
        <taxon>campanulids</taxon>
        <taxon>Asterales</taxon>
        <taxon>Asteraceae</taxon>
        <taxon>Asteroideae</taxon>
        <taxon>Anthemideae</taxon>
        <taxon>Artemisiinae</taxon>
        <taxon>Artemisia</taxon>
    </lineage>
</organism>
<proteinExistence type="predicted"/>
<protein>
    <submittedName>
        <fullName evidence="1">Peptidase M14, carboxypeptidase A</fullName>
    </submittedName>
</protein>
<accession>A0A2U1MVE3</accession>
<comment type="caution">
    <text evidence="1">The sequence shown here is derived from an EMBL/GenBank/DDBJ whole genome shotgun (WGS) entry which is preliminary data.</text>
</comment>
<keyword evidence="1" id="KW-0121">Carboxypeptidase</keyword>
<dbReference type="GO" id="GO:0004180">
    <property type="term" value="F:carboxypeptidase activity"/>
    <property type="evidence" value="ECO:0007669"/>
    <property type="project" value="UniProtKB-KW"/>
</dbReference>
<reference evidence="1 2" key="1">
    <citation type="journal article" date="2018" name="Mol. Plant">
        <title>The genome of Artemisia annua provides insight into the evolution of Asteraceae family and artemisinin biosynthesis.</title>
        <authorList>
            <person name="Shen Q."/>
            <person name="Zhang L."/>
            <person name="Liao Z."/>
            <person name="Wang S."/>
            <person name="Yan T."/>
            <person name="Shi P."/>
            <person name="Liu M."/>
            <person name="Fu X."/>
            <person name="Pan Q."/>
            <person name="Wang Y."/>
            <person name="Lv Z."/>
            <person name="Lu X."/>
            <person name="Zhang F."/>
            <person name="Jiang W."/>
            <person name="Ma Y."/>
            <person name="Chen M."/>
            <person name="Hao X."/>
            <person name="Li L."/>
            <person name="Tang Y."/>
            <person name="Lv G."/>
            <person name="Zhou Y."/>
            <person name="Sun X."/>
            <person name="Brodelius P.E."/>
            <person name="Rose J.K.C."/>
            <person name="Tang K."/>
        </authorList>
    </citation>
    <scope>NUCLEOTIDE SEQUENCE [LARGE SCALE GENOMIC DNA]</scope>
    <source>
        <strain evidence="2">cv. Huhao1</strain>
        <tissue evidence="1">Leaf</tissue>
    </source>
</reference>
<evidence type="ECO:0000313" key="1">
    <source>
        <dbReference type="EMBL" id="PWA65221.1"/>
    </source>
</evidence>
<dbReference type="EMBL" id="PKPP01004267">
    <property type="protein sequence ID" value="PWA65221.1"/>
    <property type="molecule type" value="Genomic_DNA"/>
</dbReference>
<name>A0A2U1MVE3_ARTAN</name>
<sequence>MRILEYKFTGGFVDKTYAGSGRHLSEENHLQRLNALALGYMTNSDLEKAIKAFHGRCGHISRTYRVVMNANKTRLSVGLFSMPKVGSIVKPPKE</sequence>
<dbReference type="STRING" id="35608.A0A2U1MVE3"/>